<feature type="compositionally biased region" description="Pro residues" evidence="1">
    <location>
        <begin position="52"/>
        <end position="62"/>
    </location>
</feature>
<dbReference type="Proteomes" id="UP000314294">
    <property type="component" value="Unassembled WGS sequence"/>
</dbReference>
<evidence type="ECO:0000313" key="3">
    <source>
        <dbReference type="Proteomes" id="UP000314294"/>
    </source>
</evidence>
<gene>
    <name evidence="2" type="ORF">EYF80_010150</name>
</gene>
<dbReference type="EMBL" id="SRLO01000063">
    <property type="protein sequence ID" value="TNN79568.1"/>
    <property type="molecule type" value="Genomic_DNA"/>
</dbReference>
<dbReference type="AlphaFoldDB" id="A0A4Z2IPH5"/>
<evidence type="ECO:0000256" key="1">
    <source>
        <dbReference type="SAM" id="MobiDB-lite"/>
    </source>
</evidence>
<proteinExistence type="predicted"/>
<sequence length="201" mass="22041">MAANVFWSRAGSQTDFHIEPQGEIMTTLLDLKSSVLRQVQRSQSLRSRREAPPTPGSPLPHCPDPLPRRYVIFCGILNRNRLPDAMWRQLGFSGSLVITERCERSGSRIVLLFPASSLHTETRSLLPACPHAHFLIEGLQMRPGGLGLGGRPGGRPGAALSSHWTGFCSSPPVAEAPSLEFLSQVIGWRDSVISIFESPHL</sequence>
<feature type="region of interest" description="Disordered" evidence="1">
    <location>
        <begin position="41"/>
        <end position="62"/>
    </location>
</feature>
<organism evidence="2 3">
    <name type="scientific">Liparis tanakae</name>
    <name type="common">Tanaka's snailfish</name>
    <dbReference type="NCBI Taxonomy" id="230148"/>
    <lineage>
        <taxon>Eukaryota</taxon>
        <taxon>Metazoa</taxon>
        <taxon>Chordata</taxon>
        <taxon>Craniata</taxon>
        <taxon>Vertebrata</taxon>
        <taxon>Euteleostomi</taxon>
        <taxon>Actinopterygii</taxon>
        <taxon>Neopterygii</taxon>
        <taxon>Teleostei</taxon>
        <taxon>Neoteleostei</taxon>
        <taxon>Acanthomorphata</taxon>
        <taxon>Eupercaria</taxon>
        <taxon>Perciformes</taxon>
        <taxon>Cottioidei</taxon>
        <taxon>Cottales</taxon>
        <taxon>Liparidae</taxon>
        <taxon>Liparis</taxon>
    </lineage>
</organism>
<protein>
    <submittedName>
        <fullName evidence="2">Uncharacterized protein</fullName>
    </submittedName>
</protein>
<name>A0A4Z2IPH5_9TELE</name>
<keyword evidence="3" id="KW-1185">Reference proteome</keyword>
<comment type="caution">
    <text evidence="2">The sequence shown here is derived from an EMBL/GenBank/DDBJ whole genome shotgun (WGS) entry which is preliminary data.</text>
</comment>
<evidence type="ECO:0000313" key="2">
    <source>
        <dbReference type="EMBL" id="TNN79568.1"/>
    </source>
</evidence>
<accession>A0A4Z2IPH5</accession>
<reference evidence="2 3" key="1">
    <citation type="submission" date="2019-03" db="EMBL/GenBank/DDBJ databases">
        <title>First draft genome of Liparis tanakae, snailfish: a comprehensive survey of snailfish specific genes.</title>
        <authorList>
            <person name="Kim W."/>
            <person name="Song I."/>
            <person name="Jeong J.-H."/>
            <person name="Kim D."/>
            <person name="Kim S."/>
            <person name="Ryu S."/>
            <person name="Song J.Y."/>
            <person name="Lee S.K."/>
        </authorList>
    </citation>
    <scope>NUCLEOTIDE SEQUENCE [LARGE SCALE GENOMIC DNA]</scope>
    <source>
        <tissue evidence="2">Muscle</tissue>
    </source>
</reference>